<dbReference type="InterPro" id="IPR036412">
    <property type="entry name" value="HAD-like_sf"/>
</dbReference>
<evidence type="ECO:0000256" key="9">
    <source>
        <dbReference type="SAM" id="Phobius"/>
    </source>
</evidence>
<feature type="transmembrane region" description="Helical" evidence="9">
    <location>
        <begin position="98"/>
        <end position="116"/>
    </location>
</feature>
<feature type="transmembrane region" description="Helical" evidence="9">
    <location>
        <begin position="845"/>
        <end position="865"/>
    </location>
</feature>
<protein>
    <submittedName>
        <fullName evidence="11">ATPase</fullName>
    </submittedName>
</protein>
<keyword evidence="7 9" id="KW-1133">Transmembrane helix</keyword>
<dbReference type="SFLD" id="SFLDG00002">
    <property type="entry name" value="C1.7:_P-type_atpase_like"/>
    <property type="match status" value="1"/>
</dbReference>
<dbReference type="InterPro" id="IPR023214">
    <property type="entry name" value="HAD_sf"/>
</dbReference>
<name>A0A0G1XXV8_9BACT</name>
<dbReference type="PRINTS" id="PR00120">
    <property type="entry name" value="HATPASE"/>
</dbReference>
<comment type="similarity">
    <text evidence="2">Belongs to the cation transport ATPase (P-type) (TC 3.A.3) family. Type IIA subfamily.</text>
</comment>
<dbReference type="PANTHER" id="PTHR43294">
    <property type="entry name" value="SODIUM/POTASSIUM-TRANSPORTING ATPASE SUBUNIT ALPHA"/>
    <property type="match status" value="1"/>
</dbReference>
<feature type="transmembrane region" description="Helical" evidence="9">
    <location>
        <begin position="290"/>
        <end position="315"/>
    </location>
</feature>
<evidence type="ECO:0000256" key="7">
    <source>
        <dbReference type="ARBA" id="ARBA00022989"/>
    </source>
</evidence>
<dbReference type="GO" id="GO:0016887">
    <property type="term" value="F:ATP hydrolysis activity"/>
    <property type="evidence" value="ECO:0007669"/>
    <property type="project" value="InterPro"/>
</dbReference>
<dbReference type="Gene3D" id="3.40.50.1000">
    <property type="entry name" value="HAD superfamily/HAD-like"/>
    <property type="match status" value="1"/>
</dbReference>
<dbReference type="Pfam" id="PF00690">
    <property type="entry name" value="Cation_ATPase_N"/>
    <property type="match status" value="1"/>
</dbReference>
<feature type="transmembrane region" description="Helical" evidence="9">
    <location>
        <begin position="783"/>
        <end position="801"/>
    </location>
</feature>
<feature type="transmembrane region" description="Helical" evidence="9">
    <location>
        <begin position="260"/>
        <end position="278"/>
    </location>
</feature>
<feature type="transmembrane region" description="Helical" evidence="9">
    <location>
        <begin position="734"/>
        <end position="755"/>
    </location>
</feature>
<gene>
    <name evidence="11" type="ORF">UY83_C0003G0121</name>
</gene>
<evidence type="ECO:0000256" key="2">
    <source>
        <dbReference type="ARBA" id="ARBA00005675"/>
    </source>
</evidence>
<proteinExistence type="inferred from homology"/>
<dbReference type="InterPro" id="IPR059000">
    <property type="entry name" value="ATPase_P-type_domA"/>
</dbReference>
<accession>A0A0G1XXV8</accession>
<dbReference type="GO" id="GO:0005391">
    <property type="term" value="F:P-type sodium:potassium-exchanging transporter activity"/>
    <property type="evidence" value="ECO:0007669"/>
    <property type="project" value="TreeGrafter"/>
</dbReference>
<dbReference type="PRINTS" id="PR00119">
    <property type="entry name" value="CATATPASE"/>
</dbReference>
<dbReference type="Gene3D" id="3.40.1110.10">
    <property type="entry name" value="Calcium-transporting ATPase, cytoplasmic domain N"/>
    <property type="match status" value="1"/>
</dbReference>
<evidence type="ECO:0000259" key="10">
    <source>
        <dbReference type="SMART" id="SM00831"/>
    </source>
</evidence>
<dbReference type="Gene3D" id="1.20.1110.10">
    <property type="entry name" value="Calcium-transporting ATPase, transmembrane domain"/>
    <property type="match status" value="1"/>
</dbReference>
<dbReference type="InterPro" id="IPR044492">
    <property type="entry name" value="P_typ_ATPase_HD_dom"/>
</dbReference>
<feature type="transmembrane region" description="Helical" evidence="9">
    <location>
        <begin position="877"/>
        <end position="896"/>
    </location>
</feature>
<dbReference type="Gene3D" id="2.70.150.10">
    <property type="entry name" value="Calcium-transporting ATPase, cytoplasmic transduction domain A"/>
    <property type="match status" value="1"/>
</dbReference>
<feature type="transmembrane region" description="Helical" evidence="9">
    <location>
        <begin position="706"/>
        <end position="728"/>
    </location>
</feature>
<evidence type="ECO:0000256" key="1">
    <source>
        <dbReference type="ARBA" id="ARBA00004141"/>
    </source>
</evidence>
<dbReference type="SUPFAM" id="SSF56784">
    <property type="entry name" value="HAD-like"/>
    <property type="match status" value="1"/>
</dbReference>
<dbReference type="GO" id="GO:0005886">
    <property type="term" value="C:plasma membrane"/>
    <property type="evidence" value="ECO:0007669"/>
    <property type="project" value="TreeGrafter"/>
</dbReference>
<dbReference type="NCBIfam" id="TIGR01494">
    <property type="entry name" value="ATPase_P-type"/>
    <property type="match status" value="2"/>
</dbReference>
<evidence type="ECO:0000313" key="12">
    <source>
        <dbReference type="Proteomes" id="UP000034740"/>
    </source>
</evidence>
<evidence type="ECO:0000313" key="11">
    <source>
        <dbReference type="EMBL" id="KKW35836.1"/>
    </source>
</evidence>
<dbReference type="PATRIC" id="fig|1618605.3.peg.318"/>
<dbReference type="PROSITE" id="PS00154">
    <property type="entry name" value="ATPASE_E1_E2"/>
    <property type="match status" value="1"/>
</dbReference>
<dbReference type="SUPFAM" id="SSF81665">
    <property type="entry name" value="Calcium ATPase, transmembrane domain M"/>
    <property type="match status" value="1"/>
</dbReference>
<dbReference type="InterPro" id="IPR023298">
    <property type="entry name" value="ATPase_P-typ_TM_dom_sf"/>
</dbReference>
<dbReference type="GO" id="GO:0030007">
    <property type="term" value="P:intracellular potassium ion homeostasis"/>
    <property type="evidence" value="ECO:0007669"/>
    <property type="project" value="TreeGrafter"/>
</dbReference>
<dbReference type="SFLD" id="SFLDF00027">
    <property type="entry name" value="p-type_atpase"/>
    <property type="match status" value="1"/>
</dbReference>
<dbReference type="SMART" id="SM00831">
    <property type="entry name" value="Cation_ATPase_N"/>
    <property type="match status" value="1"/>
</dbReference>
<feature type="domain" description="Cation-transporting P-type ATPase N-terminal" evidence="10">
    <location>
        <begin position="20"/>
        <end position="93"/>
    </location>
</feature>
<dbReference type="PANTHER" id="PTHR43294:SF20">
    <property type="entry name" value="P-TYPE ATPASE"/>
    <property type="match status" value="1"/>
</dbReference>
<dbReference type="InterPro" id="IPR006068">
    <property type="entry name" value="ATPase_P-typ_cation-transptr_C"/>
</dbReference>
<dbReference type="InterPro" id="IPR023299">
    <property type="entry name" value="ATPase_P-typ_cyto_dom_N"/>
</dbReference>
<evidence type="ECO:0000256" key="8">
    <source>
        <dbReference type="ARBA" id="ARBA00023136"/>
    </source>
</evidence>
<keyword evidence="6" id="KW-1278">Translocase</keyword>
<dbReference type="GO" id="GO:1990573">
    <property type="term" value="P:potassium ion import across plasma membrane"/>
    <property type="evidence" value="ECO:0007669"/>
    <property type="project" value="TreeGrafter"/>
</dbReference>
<comment type="subcellular location">
    <subcellularLocation>
        <location evidence="1">Membrane</location>
        <topology evidence="1">Multi-pass membrane protein</topology>
    </subcellularLocation>
</comment>
<keyword evidence="8 9" id="KW-0472">Membrane</keyword>
<dbReference type="Pfam" id="PF13246">
    <property type="entry name" value="Cation_ATPase"/>
    <property type="match status" value="1"/>
</dbReference>
<dbReference type="Proteomes" id="UP000034740">
    <property type="component" value="Unassembled WGS sequence"/>
</dbReference>
<reference evidence="11 12" key="1">
    <citation type="journal article" date="2015" name="Nature">
        <title>rRNA introns, odd ribosomes, and small enigmatic genomes across a large radiation of phyla.</title>
        <authorList>
            <person name="Brown C.T."/>
            <person name="Hug L.A."/>
            <person name="Thomas B.C."/>
            <person name="Sharon I."/>
            <person name="Castelle C.J."/>
            <person name="Singh A."/>
            <person name="Wilkins M.J."/>
            <person name="Williams K.H."/>
            <person name="Banfield J.F."/>
        </authorList>
    </citation>
    <scope>NUCLEOTIDE SEQUENCE [LARGE SCALE GENOMIC DNA]</scope>
</reference>
<feature type="transmembrane region" description="Helical" evidence="9">
    <location>
        <begin position="807"/>
        <end position="825"/>
    </location>
</feature>
<dbReference type="Pfam" id="PF00122">
    <property type="entry name" value="E1-E2_ATPase"/>
    <property type="match status" value="1"/>
</dbReference>
<dbReference type="GO" id="GO:1902600">
    <property type="term" value="P:proton transmembrane transport"/>
    <property type="evidence" value="ECO:0007669"/>
    <property type="project" value="TreeGrafter"/>
</dbReference>
<keyword evidence="3 9" id="KW-0812">Transmembrane</keyword>
<dbReference type="Pfam" id="PF00689">
    <property type="entry name" value="Cation_ATPase_C"/>
    <property type="match status" value="1"/>
</dbReference>
<evidence type="ECO:0000256" key="4">
    <source>
        <dbReference type="ARBA" id="ARBA00022741"/>
    </source>
</evidence>
<dbReference type="SFLD" id="SFLDS00003">
    <property type="entry name" value="Haloacid_Dehalogenase"/>
    <property type="match status" value="1"/>
</dbReference>
<dbReference type="GO" id="GO:0005524">
    <property type="term" value="F:ATP binding"/>
    <property type="evidence" value="ECO:0007669"/>
    <property type="project" value="UniProtKB-KW"/>
</dbReference>
<dbReference type="InterPro" id="IPR050510">
    <property type="entry name" value="Cation_transp_ATPase_P-type"/>
</dbReference>
<dbReference type="AlphaFoldDB" id="A0A0G1XXV8"/>
<dbReference type="InterPro" id="IPR001757">
    <property type="entry name" value="P_typ_ATPase"/>
</dbReference>
<keyword evidence="5" id="KW-0067">ATP-binding</keyword>
<sequence>MESKNQASSNGAYNKIVNTIWHNKELPAVLEALRTSEEGLSVNEAIRRLKEDGLNALPEAKADSLVAIFLRQFRSPLIYILLAASGIVFLMHEYIDGSIILAVLLFNAIVGTIQEGKAQNTLLALKKFVETTATALRDGQELTIPDREVVRGDVLVLQEGEKIPADARIIATNNLKVDEASLTGESEPVSKTPEAIQKDALDAPEQRNMVFKGTNIVAGNGRAVVVATGQNTVIGKIAVQISTIDSEIPLKANIRHLSRAIIIVVAVISAFLFILGLFRGQDIVTIFTTVVSLAVSIIPEGLPIVITLVLATGVWRMSKRNALIKKLQAVEALGQARVIAVDKTGTITKNELVIREVYTDSKTFKIGGVGYEPKGSVELNGKVVDAPNHPELLFTGKMAAFCANARVTYSEAEGRWRVSGDPTEAAIRVFGEKVGFMKDDLLRESPFVAELPFDYKLKYHATVYKVESKNFLTVEGAPEAVLALCTQIRRDGENKPMRKQDKEELEAVLTQMSGRGLRVVAGAVREQVPSALTPDAVRGLTFVSFFGMQDALRPEVAEAMERATAAGIKVVMITGDHKLTARATAKDAGIWKEGDKVYTGTEIDEMSDAELAAKLEGVSVFARVTPEHKLRIVNAYKKRGEIIAMTGDGVNDAPPLVAADLGVAMGKIGTEVAKEAADIILLDDNFGSIVYAVEEGRSIYKTIKKVILYLFSTSLGEVFVITGALLLGYPLPVLAAQIIWLNFVTDGFLDVALAMEPKEEGLLSSAFKKPNKYIVDGLMARRMVLMALPMALGTLFLFQGYFEADLAKAWTVSLTTLAVFQWFNAWNCRSDSKSIFQMDFFSNKFLLGATTLVIFLQILAVYTPFLQGILRTVPLSLSEWLMIISVAASIVVVEEARKYLYRKKLSRTAERPVEAYAS</sequence>
<dbReference type="SUPFAM" id="SSF81660">
    <property type="entry name" value="Metal cation-transporting ATPase, ATP-binding domain N"/>
    <property type="match status" value="1"/>
</dbReference>
<dbReference type="SUPFAM" id="SSF81653">
    <property type="entry name" value="Calcium ATPase, transduction domain A"/>
    <property type="match status" value="1"/>
</dbReference>
<dbReference type="InterPro" id="IPR004014">
    <property type="entry name" value="ATPase_P-typ_cation-transptr_N"/>
</dbReference>
<feature type="transmembrane region" description="Helical" evidence="9">
    <location>
        <begin position="76"/>
        <end position="92"/>
    </location>
</feature>
<keyword evidence="4" id="KW-0547">Nucleotide-binding</keyword>
<organism evidence="11 12">
    <name type="scientific">Candidatus Adlerbacteria bacterium GW2011_GWA1_54_10</name>
    <dbReference type="NCBI Taxonomy" id="1618605"/>
    <lineage>
        <taxon>Bacteria</taxon>
        <taxon>Candidatus Adleribacteriota</taxon>
    </lineage>
</organism>
<comment type="caution">
    <text evidence="11">The sequence shown here is derived from an EMBL/GenBank/DDBJ whole genome shotgun (WGS) entry which is preliminary data.</text>
</comment>
<evidence type="ECO:0000256" key="3">
    <source>
        <dbReference type="ARBA" id="ARBA00022692"/>
    </source>
</evidence>
<dbReference type="InterPro" id="IPR008250">
    <property type="entry name" value="ATPase_P-typ_transduc_dom_A_sf"/>
</dbReference>
<evidence type="ECO:0000256" key="5">
    <source>
        <dbReference type="ARBA" id="ARBA00022840"/>
    </source>
</evidence>
<dbReference type="EMBL" id="LCRO01000003">
    <property type="protein sequence ID" value="KKW35836.1"/>
    <property type="molecule type" value="Genomic_DNA"/>
</dbReference>
<dbReference type="GO" id="GO:0036376">
    <property type="term" value="P:sodium ion export across plasma membrane"/>
    <property type="evidence" value="ECO:0007669"/>
    <property type="project" value="TreeGrafter"/>
</dbReference>
<dbReference type="InterPro" id="IPR018303">
    <property type="entry name" value="ATPase_P-typ_P_site"/>
</dbReference>
<dbReference type="GO" id="GO:0006883">
    <property type="term" value="P:intracellular sodium ion homeostasis"/>
    <property type="evidence" value="ECO:0007669"/>
    <property type="project" value="TreeGrafter"/>
</dbReference>
<evidence type="ECO:0000256" key="6">
    <source>
        <dbReference type="ARBA" id="ARBA00022967"/>
    </source>
</evidence>